<evidence type="ECO:0000313" key="4">
    <source>
        <dbReference type="Proteomes" id="UP001209701"/>
    </source>
</evidence>
<dbReference type="InterPro" id="IPR013658">
    <property type="entry name" value="SGL"/>
</dbReference>
<dbReference type="Gene3D" id="2.120.10.30">
    <property type="entry name" value="TolB, C-terminal domain"/>
    <property type="match status" value="1"/>
</dbReference>
<dbReference type="Proteomes" id="UP001209701">
    <property type="component" value="Unassembled WGS sequence"/>
</dbReference>
<comment type="similarity">
    <text evidence="1">Belongs to the SMP-30/CGR1 family.</text>
</comment>
<evidence type="ECO:0000313" key="3">
    <source>
        <dbReference type="EMBL" id="MCV2367288.1"/>
    </source>
</evidence>
<feature type="domain" description="SMP-30/Gluconolactonase/LRE-like region" evidence="2">
    <location>
        <begin position="14"/>
        <end position="267"/>
    </location>
</feature>
<protein>
    <submittedName>
        <fullName evidence="3">SMP-30/gluconolactonase/LRE family protein</fullName>
    </submittedName>
</protein>
<dbReference type="EMBL" id="JAJIRN010000002">
    <property type="protein sequence ID" value="MCV2367288.1"/>
    <property type="molecule type" value="Genomic_DNA"/>
</dbReference>
<name>A0ABT2YAF9_9BURK</name>
<proteinExistence type="inferred from homology"/>
<sequence length="299" mass="31758">MSQAELWWDGGAALAESPLWCAEQACFYWVDITGQRIWRHDGSTRPAQSWQLDQAVGCIALRAGGGLVAALQDGVYALELGAAAQPQMTLLAAALHGKGLRFNDGRCDRQGRFWVGSMHEDPAAPERLPLGRLARLATPSESTGRWAPALREAMLVPNGLAFSPSGDKLYFSDSAPAVAKVWVCDYDLASGQAGEPRVFIDRLITGRPDGAAVDVEGCYWICANDGAAVLRYTPAGQLDRRIELPVAKPTMCAFGGADMATLLITSMRPAGAGVQATLAGALFALRPGVTGLPETPYAD</sequence>
<keyword evidence="4" id="KW-1185">Reference proteome</keyword>
<accession>A0ABT2YAF9</accession>
<dbReference type="SUPFAM" id="SSF63829">
    <property type="entry name" value="Calcium-dependent phosphotriesterase"/>
    <property type="match status" value="1"/>
</dbReference>
<dbReference type="InterPro" id="IPR011042">
    <property type="entry name" value="6-blade_b-propeller_TolB-like"/>
</dbReference>
<evidence type="ECO:0000256" key="1">
    <source>
        <dbReference type="ARBA" id="ARBA00008853"/>
    </source>
</evidence>
<dbReference type="PRINTS" id="PR01790">
    <property type="entry name" value="SMP30FAMILY"/>
</dbReference>
<organism evidence="3 4">
    <name type="scientific">Roseateles oligotrophus</name>
    <dbReference type="NCBI Taxonomy" id="1769250"/>
    <lineage>
        <taxon>Bacteria</taxon>
        <taxon>Pseudomonadati</taxon>
        <taxon>Pseudomonadota</taxon>
        <taxon>Betaproteobacteria</taxon>
        <taxon>Burkholderiales</taxon>
        <taxon>Sphaerotilaceae</taxon>
        <taxon>Roseateles</taxon>
    </lineage>
</organism>
<dbReference type="PANTHER" id="PTHR10907">
    <property type="entry name" value="REGUCALCIN"/>
    <property type="match status" value="1"/>
</dbReference>
<dbReference type="PANTHER" id="PTHR10907:SF47">
    <property type="entry name" value="REGUCALCIN"/>
    <property type="match status" value="1"/>
</dbReference>
<evidence type="ECO:0000259" key="2">
    <source>
        <dbReference type="Pfam" id="PF08450"/>
    </source>
</evidence>
<comment type="caution">
    <text evidence="3">The sequence shown here is derived from an EMBL/GenBank/DDBJ whole genome shotgun (WGS) entry which is preliminary data.</text>
</comment>
<dbReference type="InterPro" id="IPR005511">
    <property type="entry name" value="SMP-30"/>
</dbReference>
<dbReference type="RefSeq" id="WP_263569919.1">
    <property type="nucleotide sequence ID" value="NZ_JAJIRN010000002.1"/>
</dbReference>
<reference evidence="3 4" key="1">
    <citation type="submission" date="2021-11" db="EMBL/GenBank/DDBJ databases">
        <authorList>
            <person name="Liang Q."/>
            <person name="Mou H."/>
            <person name="Liu Z."/>
        </authorList>
    </citation>
    <scope>NUCLEOTIDE SEQUENCE [LARGE SCALE GENOMIC DNA]</scope>
    <source>
        <strain evidence="3 4">CHU3</strain>
    </source>
</reference>
<dbReference type="Pfam" id="PF08450">
    <property type="entry name" value="SGL"/>
    <property type="match status" value="1"/>
</dbReference>
<gene>
    <name evidence="3" type="ORF">LNV07_04170</name>
</gene>